<dbReference type="AlphaFoldDB" id="A0A9P5NLZ6"/>
<feature type="compositionally biased region" description="Basic residues" evidence="1">
    <location>
        <begin position="268"/>
        <end position="278"/>
    </location>
</feature>
<evidence type="ECO:0000313" key="3">
    <source>
        <dbReference type="Proteomes" id="UP000724874"/>
    </source>
</evidence>
<reference evidence="2" key="1">
    <citation type="submission" date="2020-11" db="EMBL/GenBank/DDBJ databases">
        <authorList>
            <consortium name="DOE Joint Genome Institute"/>
            <person name="Ahrendt S."/>
            <person name="Riley R."/>
            <person name="Andreopoulos W."/>
            <person name="LaButti K."/>
            <person name="Pangilinan J."/>
            <person name="Ruiz-duenas F.J."/>
            <person name="Barrasa J.M."/>
            <person name="Sanchez-Garcia M."/>
            <person name="Camarero S."/>
            <person name="Miyauchi S."/>
            <person name="Serrano A."/>
            <person name="Linde D."/>
            <person name="Babiker R."/>
            <person name="Drula E."/>
            <person name="Ayuso-Fernandez I."/>
            <person name="Pacheco R."/>
            <person name="Padilla G."/>
            <person name="Ferreira P."/>
            <person name="Barriuso J."/>
            <person name="Kellner H."/>
            <person name="Castanera R."/>
            <person name="Alfaro M."/>
            <person name="Ramirez L."/>
            <person name="Pisabarro A.G."/>
            <person name="Kuo A."/>
            <person name="Tritt A."/>
            <person name="Lipzen A."/>
            <person name="He G."/>
            <person name="Yan M."/>
            <person name="Ng V."/>
            <person name="Cullen D."/>
            <person name="Martin F."/>
            <person name="Rosso M.-N."/>
            <person name="Henrissat B."/>
            <person name="Hibbett D."/>
            <person name="Martinez A.T."/>
            <person name="Grigoriev I.V."/>
        </authorList>
    </citation>
    <scope>NUCLEOTIDE SEQUENCE</scope>
    <source>
        <strain evidence="2">AH 44721</strain>
    </source>
</reference>
<feature type="compositionally biased region" description="Pro residues" evidence="1">
    <location>
        <begin position="158"/>
        <end position="210"/>
    </location>
</feature>
<protein>
    <submittedName>
        <fullName evidence="2">Uncharacterized protein</fullName>
    </submittedName>
</protein>
<feature type="region of interest" description="Disordered" evidence="1">
    <location>
        <begin position="154"/>
        <end position="289"/>
    </location>
</feature>
<name>A0A9P5NLZ6_GYMJU</name>
<dbReference type="Proteomes" id="UP000724874">
    <property type="component" value="Unassembled WGS sequence"/>
</dbReference>
<gene>
    <name evidence="2" type="ORF">CPB84DRAFT_1848831</name>
</gene>
<keyword evidence="3" id="KW-1185">Reference proteome</keyword>
<evidence type="ECO:0000313" key="2">
    <source>
        <dbReference type="EMBL" id="KAF8891937.1"/>
    </source>
</evidence>
<accession>A0A9P5NLZ6</accession>
<sequence length="314" mass="34910">MTQDGFNLKAFWQRAFAEGRKAGLVETAQEADKHTFEKALVLGVDQGEFKERLEWQQAGHSPACFAKKGSRRTAEVGIQVDEPLPAPLSRASVSVQVNCIPSVHADVAAKRLPALILRIRLRDHPLQVPLAVPLVESKLMAARFDWAEDTDQTYPIFLPSPPPRHPPSPLPRPSPSPPPLPPASPPPRHLRLRPPPSPLPGHLPSPPLPPRDFSVLRSSPAPFSSLQYRSKRSAMHGSHQSRRRRRPLHIEFPRPFSEAHSPSFSNSNHRKSCGRLKGTRSTFSPGSSALDWDSDHRLHDLSRALNALGWIRVT</sequence>
<proteinExistence type="predicted"/>
<feature type="compositionally biased region" description="Basic residues" evidence="1">
    <location>
        <begin position="229"/>
        <end position="247"/>
    </location>
</feature>
<dbReference type="OrthoDB" id="3067850at2759"/>
<dbReference type="EMBL" id="JADNYJ010000070">
    <property type="protein sequence ID" value="KAF8891937.1"/>
    <property type="molecule type" value="Genomic_DNA"/>
</dbReference>
<comment type="caution">
    <text evidence="2">The sequence shown here is derived from an EMBL/GenBank/DDBJ whole genome shotgun (WGS) entry which is preliminary data.</text>
</comment>
<evidence type="ECO:0000256" key="1">
    <source>
        <dbReference type="SAM" id="MobiDB-lite"/>
    </source>
</evidence>
<organism evidence="2 3">
    <name type="scientific">Gymnopilus junonius</name>
    <name type="common">Spectacular rustgill mushroom</name>
    <name type="synonym">Gymnopilus spectabilis subsp. junonius</name>
    <dbReference type="NCBI Taxonomy" id="109634"/>
    <lineage>
        <taxon>Eukaryota</taxon>
        <taxon>Fungi</taxon>
        <taxon>Dikarya</taxon>
        <taxon>Basidiomycota</taxon>
        <taxon>Agaricomycotina</taxon>
        <taxon>Agaricomycetes</taxon>
        <taxon>Agaricomycetidae</taxon>
        <taxon>Agaricales</taxon>
        <taxon>Agaricineae</taxon>
        <taxon>Hymenogastraceae</taxon>
        <taxon>Gymnopilus</taxon>
    </lineage>
</organism>